<sequence length="202" mass="21884">MASASQDSNPQSQPVGGELASFKSIPAKEISPVPTVGDIAPSSPKLRLPDGKLTIIAFLRHCGCPFAEKTLRTLADVSEEHHDIHCIAVSHSSQEATDRWLPEVGGTWSTDVIVDEERDLYAKWGLGLSSTWHALSPSVLWSAYKLGTGEGIWNRTTESGSRWQMSGAFAVNRFGTVVWAHVARSADDIPDFEQALKALSGK</sequence>
<dbReference type="EMBL" id="CABFNO020001301">
    <property type="protein sequence ID" value="CAG9979052.1"/>
    <property type="molecule type" value="Genomic_DNA"/>
</dbReference>
<protein>
    <recommendedName>
        <fullName evidence="2">Thioredoxin domain-containing protein</fullName>
    </recommendedName>
</protein>
<dbReference type="SUPFAM" id="SSF52833">
    <property type="entry name" value="Thioredoxin-like"/>
    <property type="match status" value="1"/>
</dbReference>
<comment type="caution">
    <text evidence="3">The sequence shown here is derived from an EMBL/GenBank/DDBJ whole genome shotgun (WGS) entry which is preliminary data.</text>
</comment>
<dbReference type="Proteomes" id="UP000754883">
    <property type="component" value="Unassembled WGS sequence"/>
</dbReference>
<dbReference type="PANTHER" id="PTHR42336">
    <property type="entry name" value="THIOREDOXIN DOMAIN-CONTAINING PROTEIN-RELATED"/>
    <property type="match status" value="1"/>
</dbReference>
<dbReference type="CDD" id="cd02970">
    <property type="entry name" value="PRX_like2"/>
    <property type="match status" value="1"/>
</dbReference>
<gene>
    <name evidence="3" type="ORF">CBYS24578_00004679</name>
</gene>
<keyword evidence="4" id="KW-1185">Reference proteome</keyword>
<proteinExistence type="predicted"/>
<dbReference type="PROSITE" id="PS51352">
    <property type="entry name" value="THIOREDOXIN_2"/>
    <property type="match status" value="1"/>
</dbReference>
<dbReference type="InterPro" id="IPR032801">
    <property type="entry name" value="PXL2A/B/C"/>
</dbReference>
<dbReference type="AlphaFoldDB" id="A0A9N9U689"/>
<evidence type="ECO:0000313" key="3">
    <source>
        <dbReference type="EMBL" id="CAG9979052.1"/>
    </source>
</evidence>
<evidence type="ECO:0000259" key="2">
    <source>
        <dbReference type="PROSITE" id="PS51352"/>
    </source>
</evidence>
<dbReference type="InterPro" id="IPR036249">
    <property type="entry name" value="Thioredoxin-like_sf"/>
</dbReference>
<name>A0A9N9U689_9HYPO</name>
<dbReference type="PANTHER" id="PTHR42336:SF2">
    <property type="entry name" value="THIOREDOXIN DOMAIN-CONTAINING PROTEIN"/>
    <property type="match status" value="1"/>
</dbReference>
<organism evidence="3 4">
    <name type="scientific">Clonostachys byssicola</name>
    <dbReference type="NCBI Taxonomy" id="160290"/>
    <lineage>
        <taxon>Eukaryota</taxon>
        <taxon>Fungi</taxon>
        <taxon>Dikarya</taxon>
        <taxon>Ascomycota</taxon>
        <taxon>Pezizomycotina</taxon>
        <taxon>Sordariomycetes</taxon>
        <taxon>Hypocreomycetidae</taxon>
        <taxon>Hypocreales</taxon>
        <taxon>Bionectriaceae</taxon>
        <taxon>Clonostachys</taxon>
    </lineage>
</organism>
<dbReference type="Gene3D" id="3.40.30.10">
    <property type="entry name" value="Glutaredoxin"/>
    <property type="match status" value="1"/>
</dbReference>
<feature type="domain" description="Thioredoxin" evidence="2">
    <location>
        <begin position="13"/>
        <end position="201"/>
    </location>
</feature>
<evidence type="ECO:0000256" key="1">
    <source>
        <dbReference type="SAM" id="MobiDB-lite"/>
    </source>
</evidence>
<reference evidence="3" key="1">
    <citation type="submission" date="2021-10" db="EMBL/GenBank/DDBJ databases">
        <authorList>
            <person name="Piombo E."/>
        </authorList>
    </citation>
    <scope>NUCLEOTIDE SEQUENCE</scope>
</reference>
<dbReference type="InterPro" id="IPR013766">
    <property type="entry name" value="Thioredoxin_domain"/>
</dbReference>
<accession>A0A9N9U689</accession>
<evidence type="ECO:0000313" key="4">
    <source>
        <dbReference type="Proteomes" id="UP000754883"/>
    </source>
</evidence>
<dbReference type="OrthoDB" id="40334at2759"/>
<feature type="region of interest" description="Disordered" evidence="1">
    <location>
        <begin position="1"/>
        <end position="21"/>
    </location>
</feature>
<dbReference type="Pfam" id="PF13911">
    <property type="entry name" value="AhpC-TSA_2"/>
    <property type="match status" value="1"/>
</dbReference>
<feature type="compositionally biased region" description="Polar residues" evidence="1">
    <location>
        <begin position="1"/>
        <end position="14"/>
    </location>
</feature>